<dbReference type="PANTHER" id="PTHR45982:SF1">
    <property type="entry name" value="REGULATOR OF CHROMOSOME CONDENSATION"/>
    <property type="match status" value="1"/>
</dbReference>
<dbReference type="PANTHER" id="PTHR45982">
    <property type="entry name" value="REGULATOR OF CHROMOSOME CONDENSATION"/>
    <property type="match status" value="1"/>
</dbReference>
<feature type="domain" description="GxGYxYP putative glycoside hydrolase second N-terminal" evidence="2">
    <location>
        <begin position="123"/>
        <end position="196"/>
    </location>
</feature>
<dbReference type="SUPFAM" id="SSF49899">
    <property type="entry name" value="Concanavalin A-like lectins/glucanases"/>
    <property type="match status" value="2"/>
</dbReference>
<feature type="domain" description="GxGYxYP putative glycoside hydrolase third N-terminal" evidence="3">
    <location>
        <begin position="198"/>
        <end position="287"/>
    </location>
</feature>
<dbReference type="GO" id="GO:0005085">
    <property type="term" value="F:guanyl-nucleotide exchange factor activity"/>
    <property type="evidence" value="ECO:0007669"/>
    <property type="project" value="TreeGrafter"/>
</dbReference>
<dbReference type="InterPro" id="IPR051553">
    <property type="entry name" value="Ran_GTPase-activating"/>
</dbReference>
<dbReference type="InterPro" id="IPR048309">
    <property type="entry name" value="GxGYxYP_N_3rd"/>
</dbReference>
<gene>
    <name evidence="4" type="ORF">Cflav_PD3100</name>
</gene>
<dbReference type="PROSITE" id="PS00626">
    <property type="entry name" value="RCC1_2"/>
    <property type="match status" value="3"/>
</dbReference>
<name>B9XJI0_PEDPL</name>
<organism evidence="4 5">
    <name type="scientific">Pedosphaera parvula (strain Ellin514)</name>
    <dbReference type="NCBI Taxonomy" id="320771"/>
    <lineage>
        <taxon>Bacteria</taxon>
        <taxon>Pseudomonadati</taxon>
        <taxon>Verrucomicrobiota</taxon>
        <taxon>Pedosphaerae</taxon>
        <taxon>Pedosphaerales</taxon>
        <taxon>Pedosphaeraceae</taxon>
        <taxon>Pedosphaera</taxon>
    </lineage>
</organism>
<proteinExistence type="predicted"/>
<dbReference type="InterPro" id="IPR038410">
    <property type="entry name" value="GxGYxYP_C_sf"/>
</dbReference>
<evidence type="ECO:0000259" key="3">
    <source>
        <dbReference type="Pfam" id="PF20958"/>
    </source>
</evidence>
<dbReference type="Pfam" id="PF14323">
    <property type="entry name" value="GxGYxYP_C"/>
    <property type="match status" value="1"/>
</dbReference>
<protein>
    <submittedName>
        <fullName evidence="4">Alpha-tubulin suppressor and related RCC1 domain-containing protein-like protein</fullName>
    </submittedName>
</protein>
<dbReference type="Pfam" id="PF13540">
    <property type="entry name" value="RCC1_2"/>
    <property type="match status" value="4"/>
</dbReference>
<dbReference type="GO" id="GO:0005737">
    <property type="term" value="C:cytoplasm"/>
    <property type="evidence" value="ECO:0007669"/>
    <property type="project" value="TreeGrafter"/>
</dbReference>
<dbReference type="RefSeq" id="WP_007415973.1">
    <property type="nucleotide sequence ID" value="NZ_ABOX02000021.1"/>
</dbReference>
<dbReference type="InterPro" id="IPR048310">
    <property type="entry name" value="GxGYxYP_N_2nd"/>
</dbReference>
<dbReference type="InterPro" id="IPR009091">
    <property type="entry name" value="RCC1/BLIP-II"/>
</dbReference>
<dbReference type="Pfam" id="PF20958">
    <property type="entry name" value="GxGYxYP_N_3rd"/>
    <property type="match status" value="1"/>
</dbReference>
<accession>B9XJI0</accession>
<evidence type="ECO:0000313" key="4">
    <source>
        <dbReference type="EMBL" id="EEF60041.1"/>
    </source>
</evidence>
<feature type="domain" description="GxGYxYP putative glycoside hydrolase C-terminal" evidence="1">
    <location>
        <begin position="306"/>
        <end position="519"/>
    </location>
</feature>
<comment type="caution">
    <text evidence="4">The sequence shown here is derived from an EMBL/GenBank/DDBJ whole genome shotgun (WGS) entry which is preliminary data.</text>
</comment>
<dbReference type="Gene3D" id="2.60.120.200">
    <property type="match status" value="2"/>
</dbReference>
<evidence type="ECO:0000259" key="2">
    <source>
        <dbReference type="Pfam" id="PF20957"/>
    </source>
</evidence>
<dbReference type="STRING" id="320771.Cflav_PD3100"/>
<evidence type="ECO:0000259" key="1">
    <source>
        <dbReference type="Pfam" id="PF14323"/>
    </source>
</evidence>
<keyword evidence="5" id="KW-1185">Reference proteome</keyword>
<dbReference type="InterPro" id="IPR025832">
    <property type="entry name" value="GxGYxYP_C"/>
</dbReference>
<evidence type="ECO:0000313" key="5">
    <source>
        <dbReference type="Proteomes" id="UP000003688"/>
    </source>
</evidence>
<dbReference type="Pfam" id="PF13385">
    <property type="entry name" value="Laminin_G_3"/>
    <property type="match status" value="2"/>
</dbReference>
<sequence precursor="true">MPHKSSAIAFANSSIRILLWFAVILLAHQPILQAQELNWPTNQFLPTFPTPATNIDCIDVSSSTGAEIDLFASLQGIVNRTQPRVANVSSVDSEGKFIWLTLHNLPYTLINGYDAITKYRTNFNGLVVTDTNQPDTLNLATTIAGVSNLLICDPSLLVTLTNAPYNLPIAQDLRTLHFTDKYKIYGYLYTNYWPQCTHRMIAGLAPDLHGELRDYLVATKCATVWLDPGTLNFSDKSTLTPFLNDMKPLGGIYVGWWPSEGNGLGWIAQYGIPVLASDFFRNASVFSGIPRQINVPSIPPPPPLTNKVYVSLILSDGDNIQYMQHVMKIDWDKPARGTIPIGWTVSPLAVDLDPVMLNHYWSSATTNDCLISGPSGAGYCHIQNWSSANLAALTKVSDAYLQRAGIKVITVWDQVTTGVARAFATNCPTLLGLTDQSGGNYTSVNLGLRTRGLAVSYSSTASDIISGITNAAASFNGTAPMFIAAQAVVWSLGPSDLVNIANSLDTNKYVLVRPDHLFLLNNQVYGYPTAVTKSATGISLGKATLQGLVNPNSANAIGWFEWGKNKNYGFRTASTNLSGTSGMPLASEVSGLLPGVVYHYRVASSNALGVVWGAEKTFSTGGRVKAWGDGSLGQTNIPSGLTNAIGISAGANHGLALKSDGTVTAWGYNSFNQTNVPASLTNVVQVSGGIQHSLALDNSGTVSAWGDGTLGQTTIPNGLTNVIEVAAGGYHNLALKADGTVTAWGSNTSGQTNVPAGLSNVVSIAAGRLHSLALKADGTISAWGDNSNNQTNVPAGLKNVVAISAGDYHSLALKADGNSSSIVPADERWVADNLAGTNGASIASWQDSVGFKTAVQASQANQPQLFTNAIGGHNVLRFSSANNQFLSVTSGNSVISGAGDFSMVVLFRTSTPGLGSGSFFQNTGILGAEQQNIVADWALCLNGNQLGGGLGASAGGCSADSSFYGGSVADGKPHIAMYVRSADTARLYVDGAIVSAQNTLCTAPRGNYDFQIGAMTTSSGFFDGDIAEIQLYRRALNGWEMTAVNQTLANTYALSGFGGVPVTRWVADTLSGSDGSAISSWPDKLAGRNAGQTTSARQPKLFSNVINHHKTVRFNSAANQYLTVSATDSPVSAMGSFTLLVVFKTSTPGSSSGLFYQNTGLLGCEQSGVVQDWALCLNGSQLGAGLGGGTSGCGSDLGLYGGSVTDGNPHIGAYVRTGGTIELFVDGVLVASQSSLCPAARGAYPFQIGAMTSSSLFFNGDIAEIQIFDRGLSSMELNSINQNLASTYGIRSAAGQLVAWGNNGSGQTTVPTNGVNIASAASGSAFNLAIKNDGGFLGWGNNASGQTGFLPGLTNVATVAGGLNFALAIANQTPLVNNASFSGFLNHDLTFALPGVDPDGNPLGFKLTSLPANGSLYQYDAGTRGALIASPTASVIDPAGRLIFAPAPDAVGNPYANFAFMAQDAYYSSGSAQVTLNINYPAQPQFSDWSYQSANDSNAGFSLHFTGSPSATYSIWTSENLVDWTKLGTATEPSAGQYLFTDAATNSPQRFYRAGTP</sequence>
<dbReference type="OrthoDB" id="182883at2"/>
<dbReference type="SUPFAM" id="SSF50985">
    <property type="entry name" value="RCC1/BLIP-II"/>
    <property type="match status" value="2"/>
</dbReference>
<dbReference type="Gene3D" id="2.130.10.30">
    <property type="entry name" value="Regulator of chromosome condensation 1/beta-lactamase-inhibitor protein II"/>
    <property type="match status" value="2"/>
</dbReference>
<dbReference type="PROSITE" id="PS50012">
    <property type="entry name" value="RCC1_3"/>
    <property type="match status" value="6"/>
</dbReference>
<dbReference type="Pfam" id="PF20957">
    <property type="entry name" value="GxGYxYP_N_2nd"/>
    <property type="match status" value="1"/>
</dbReference>
<reference evidence="4 5" key="1">
    <citation type="journal article" date="2011" name="J. Bacteriol.">
        <title>Genome sequence of 'Pedosphaera parvula' Ellin514, an aerobic Verrucomicrobial isolate from pasture soil.</title>
        <authorList>
            <person name="Kant R."/>
            <person name="van Passel M.W."/>
            <person name="Sangwan P."/>
            <person name="Palva A."/>
            <person name="Lucas S."/>
            <person name="Copeland A."/>
            <person name="Lapidus A."/>
            <person name="Glavina Del Rio T."/>
            <person name="Dalin E."/>
            <person name="Tice H."/>
            <person name="Bruce D."/>
            <person name="Goodwin L."/>
            <person name="Pitluck S."/>
            <person name="Chertkov O."/>
            <person name="Larimer F.W."/>
            <person name="Land M.L."/>
            <person name="Hauser L."/>
            <person name="Brettin T.S."/>
            <person name="Detter J.C."/>
            <person name="Han S."/>
            <person name="de Vos W.M."/>
            <person name="Janssen P.H."/>
            <person name="Smidt H."/>
        </authorList>
    </citation>
    <scope>NUCLEOTIDE SEQUENCE [LARGE SCALE GENOMIC DNA]</scope>
    <source>
        <strain evidence="4 5">Ellin514</strain>
    </source>
</reference>
<dbReference type="InterPro" id="IPR000408">
    <property type="entry name" value="Reg_chr_condens"/>
</dbReference>
<dbReference type="Gene3D" id="3.20.20.490">
    <property type="entry name" value="GxGYxYP glycoside hydrolase, C-terminal domain"/>
    <property type="match status" value="1"/>
</dbReference>
<dbReference type="InterPro" id="IPR013320">
    <property type="entry name" value="ConA-like_dom_sf"/>
</dbReference>
<dbReference type="EMBL" id="ABOX02000021">
    <property type="protein sequence ID" value="EEF60041.1"/>
    <property type="molecule type" value="Genomic_DNA"/>
</dbReference>
<dbReference type="Proteomes" id="UP000003688">
    <property type="component" value="Unassembled WGS sequence"/>
</dbReference>